<dbReference type="GO" id="GO:0004300">
    <property type="term" value="F:enoyl-CoA hydratase activity"/>
    <property type="evidence" value="ECO:0007669"/>
    <property type="project" value="UniProtKB-EC"/>
</dbReference>
<evidence type="ECO:0000256" key="1">
    <source>
        <dbReference type="ARBA" id="ARBA00002994"/>
    </source>
</evidence>
<dbReference type="CDD" id="cd06558">
    <property type="entry name" value="crotonase-like"/>
    <property type="match status" value="1"/>
</dbReference>
<evidence type="ECO:0000256" key="4">
    <source>
        <dbReference type="ARBA" id="ARBA00023709"/>
    </source>
</evidence>
<dbReference type="PANTHER" id="PTHR43802">
    <property type="entry name" value="ENOYL-COA HYDRATASE"/>
    <property type="match status" value="1"/>
</dbReference>
<dbReference type="AlphaFoldDB" id="A0A0C2VHQ3"/>
<organism evidence="7 8">
    <name type="scientific">Rhodococcus erythropolis</name>
    <name type="common">Arthrobacter picolinophilus</name>
    <dbReference type="NCBI Taxonomy" id="1833"/>
    <lineage>
        <taxon>Bacteria</taxon>
        <taxon>Bacillati</taxon>
        <taxon>Actinomycetota</taxon>
        <taxon>Actinomycetes</taxon>
        <taxon>Mycobacteriales</taxon>
        <taxon>Nocardiaceae</taxon>
        <taxon>Rhodococcus</taxon>
        <taxon>Rhodococcus erythropolis group</taxon>
    </lineage>
</organism>
<name>A0A0C2VHQ3_RHOER</name>
<keyword evidence="3" id="KW-0443">Lipid metabolism</keyword>
<dbReference type="Proteomes" id="UP000325576">
    <property type="component" value="Unassembled WGS sequence"/>
</dbReference>
<dbReference type="Pfam" id="PF00378">
    <property type="entry name" value="ECH_1"/>
    <property type="match status" value="1"/>
</dbReference>
<sequence length="269" mass="28288">MTAQLPVIVSQEGPVRTLTMNRPQRRNALDAHLVEALDRELTAAEADPQTRALILAGSGRSFCAGADLQYFLGLHAELGSPITFLRRVSALVTRFETSPLPIVAALHGHAVAGGLELALGADIVVAADTTLIGDGHIRNNLLPAAGSSVRLPRKVGDAMARWLALTGALVTPDQLAATGWIHAVVAPNDLTAAAHKVAAELARHSGPAQSRFKAMLFDLTTMDPQQGLAEELDVFDAHWASNDVPASLNAFLARKTATPAPTSTNSGQQ</sequence>
<evidence type="ECO:0000313" key="8">
    <source>
        <dbReference type="Proteomes" id="UP000325576"/>
    </source>
</evidence>
<dbReference type="PANTHER" id="PTHR43802:SF1">
    <property type="entry name" value="IP11341P-RELATED"/>
    <property type="match status" value="1"/>
</dbReference>
<dbReference type="InterPro" id="IPR018376">
    <property type="entry name" value="Enoyl-CoA_hyd/isom_CS"/>
</dbReference>
<proteinExistence type="inferred from homology"/>
<comment type="catalytic activity">
    <reaction evidence="5">
        <text>a 4-saturated-(3S)-3-hydroxyacyl-CoA = a (3E)-enoyl-CoA + H2O</text>
        <dbReference type="Rhea" id="RHEA:20724"/>
        <dbReference type="ChEBI" id="CHEBI:15377"/>
        <dbReference type="ChEBI" id="CHEBI:58521"/>
        <dbReference type="ChEBI" id="CHEBI:137480"/>
        <dbReference type="EC" id="4.2.1.17"/>
    </reaction>
</comment>
<dbReference type="InterPro" id="IPR001753">
    <property type="entry name" value="Enoyl-CoA_hydra/iso"/>
</dbReference>
<dbReference type="GO" id="GO:0006631">
    <property type="term" value="P:fatty acid metabolic process"/>
    <property type="evidence" value="ECO:0007669"/>
    <property type="project" value="UniProtKB-KW"/>
</dbReference>
<comment type="catalytic activity">
    <reaction evidence="4">
        <text>a (3S)-3-hydroxyacyl-CoA = a (2E)-enoyl-CoA + H2O</text>
        <dbReference type="Rhea" id="RHEA:16105"/>
        <dbReference type="ChEBI" id="CHEBI:15377"/>
        <dbReference type="ChEBI" id="CHEBI:57318"/>
        <dbReference type="ChEBI" id="CHEBI:58856"/>
        <dbReference type="EC" id="4.2.1.17"/>
    </reaction>
</comment>
<comment type="caution">
    <text evidence="7">The sequence shown here is derived from an EMBL/GenBank/DDBJ whole genome shotgun (WGS) entry which is preliminary data.</text>
</comment>
<keyword evidence="3" id="KW-0276">Fatty acid metabolism</keyword>
<comment type="similarity">
    <text evidence="2 6">Belongs to the enoyl-CoA hydratase/isomerase family.</text>
</comment>
<dbReference type="SUPFAM" id="SSF52096">
    <property type="entry name" value="ClpP/crotonase"/>
    <property type="match status" value="1"/>
</dbReference>
<evidence type="ECO:0000313" key="7">
    <source>
        <dbReference type="EMBL" id="KAB2584144.1"/>
    </source>
</evidence>
<evidence type="ECO:0000256" key="3">
    <source>
        <dbReference type="ARBA" id="ARBA00022832"/>
    </source>
</evidence>
<evidence type="ECO:0000256" key="5">
    <source>
        <dbReference type="ARBA" id="ARBA00023717"/>
    </source>
</evidence>
<gene>
    <name evidence="7" type="ORF">BS297_17130</name>
</gene>
<dbReference type="PROSITE" id="PS00166">
    <property type="entry name" value="ENOYL_COA_HYDRATASE"/>
    <property type="match status" value="1"/>
</dbReference>
<dbReference type="Gene3D" id="3.90.226.10">
    <property type="entry name" value="2-enoyl-CoA Hydratase, Chain A, domain 1"/>
    <property type="match status" value="1"/>
</dbReference>
<dbReference type="EMBL" id="MRBO01000469">
    <property type="protein sequence ID" value="KAB2584144.1"/>
    <property type="molecule type" value="Genomic_DNA"/>
</dbReference>
<dbReference type="InterPro" id="IPR029045">
    <property type="entry name" value="ClpP/crotonase-like_dom_sf"/>
</dbReference>
<accession>A0A0C2VHQ3</accession>
<reference evidence="7 8" key="1">
    <citation type="journal article" date="2017" name="Poromechanics V (2013)">
        <title>Genomic Characterization of the Arsenic-Tolerant Actinobacterium, &lt;i&gt;Rhodococcus erythropolis&lt;/i&gt; S43.</title>
        <authorList>
            <person name="Retamal-Morales G."/>
            <person name="Mehnert M."/>
            <person name="Schwabe R."/>
            <person name="Tischler D."/>
            <person name="Schloemann M."/>
            <person name="Levican G.J."/>
        </authorList>
    </citation>
    <scope>NUCLEOTIDE SEQUENCE [LARGE SCALE GENOMIC DNA]</scope>
    <source>
        <strain evidence="7 8">S43</strain>
    </source>
</reference>
<evidence type="ECO:0000256" key="2">
    <source>
        <dbReference type="ARBA" id="ARBA00005254"/>
    </source>
</evidence>
<comment type="function">
    <text evidence="1">Could possibly oxidize fatty acids using specific components.</text>
</comment>
<evidence type="ECO:0000256" key="6">
    <source>
        <dbReference type="RuleBase" id="RU003707"/>
    </source>
</evidence>
<protein>
    <submittedName>
        <fullName evidence="7">Enoyl-CoA hydratase</fullName>
    </submittedName>
</protein>